<dbReference type="Pfam" id="PF11795">
    <property type="entry name" value="DUF3322"/>
    <property type="match status" value="1"/>
</dbReference>
<dbReference type="PATRIC" id="fig|768671.3.peg.82"/>
<dbReference type="EMBL" id="AFWV01000001">
    <property type="protein sequence ID" value="EGV20296.1"/>
    <property type="molecule type" value="Genomic_DNA"/>
</dbReference>
<organism evidence="3 4">
    <name type="scientific">Thiocapsa marina 5811</name>
    <dbReference type="NCBI Taxonomy" id="768671"/>
    <lineage>
        <taxon>Bacteria</taxon>
        <taxon>Pseudomonadati</taxon>
        <taxon>Pseudomonadota</taxon>
        <taxon>Gammaproteobacteria</taxon>
        <taxon>Chromatiales</taxon>
        <taxon>Chromatiaceae</taxon>
        <taxon>Thiocapsa</taxon>
    </lineage>
</organism>
<dbReference type="Pfam" id="PF09983">
    <property type="entry name" value="JetD_C"/>
    <property type="match status" value="1"/>
</dbReference>
<gene>
    <name evidence="3" type="ORF">ThimaDRAFT_0074</name>
</gene>
<dbReference type="PIRSF" id="PIRSF028408">
    <property type="entry name" value="UCP028408"/>
    <property type="match status" value="1"/>
</dbReference>
<accession>F9U573</accession>
<dbReference type="OrthoDB" id="322908at2"/>
<dbReference type="RefSeq" id="WP_007190952.1">
    <property type="nucleotide sequence ID" value="NZ_AFWV01000001.1"/>
</dbReference>
<dbReference type="InterPro" id="IPR024537">
    <property type="entry name" value="DUF3322"/>
</dbReference>
<feature type="domain" description="Wadjet protein JetD C-terminal" evidence="1">
    <location>
        <begin position="213"/>
        <end position="391"/>
    </location>
</feature>
<proteinExistence type="predicted"/>
<protein>
    <submittedName>
        <fullName evidence="3">Uncharacterized conserved protein UCP028408</fullName>
    </submittedName>
</protein>
<evidence type="ECO:0000259" key="2">
    <source>
        <dbReference type="Pfam" id="PF11795"/>
    </source>
</evidence>
<dbReference type="STRING" id="768671.ThimaDRAFT_0074"/>
<dbReference type="eggNOG" id="COG4924">
    <property type="taxonomic scope" value="Bacteria"/>
</dbReference>
<feature type="domain" description="DUF3322" evidence="2">
    <location>
        <begin position="7"/>
        <end position="190"/>
    </location>
</feature>
<reference evidence="3 4" key="1">
    <citation type="submission" date="2011-06" db="EMBL/GenBank/DDBJ databases">
        <title>The draft genome of Thiocapsa marina 5811.</title>
        <authorList>
            <consortium name="US DOE Joint Genome Institute (JGI-PGF)"/>
            <person name="Lucas S."/>
            <person name="Han J."/>
            <person name="Cheng J.-F."/>
            <person name="Goodwin L."/>
            <person name="Pitluck S."/>
            <person name="Peters L."/>
            <person name="Land M.L."/>
            <person name="Hauser L."/>
            <person name="Vogl K."/>
            <person name="Liu Z."/>
            <person name="Imhoff J."/>
            <person name="Thiel V."/>
            <person name="Frigaard N.-U."/>
            <person name="Bryant D."/>
            <person name="Woyke T.J."/>
        </authorList>
    </citation>
    <scope>NUCLEOTIDE SEQUENCE [LARGE SCALE GENOMIC DNA]</scope>
    <source>
        <strain evidence="3 4">5811</strain>
    </source>
</reference>
<dbReference type="InterPro" id="IPR024534">
    <property type="entry name" value="JetD_C"/>
</dbReference>
<evidence type="ECO:0000259" key="1">
    <source>
        <dbReference type="Pfam" id="PF09983"/>
    </source>
</evidence>
<dbReference type="Proteomes" id="UP000005459">
    <property type="component" value="Unassembled WGS sequence"/>
</dbReference>
<keyword evidence="4" id="KW-1185">Reference proteome</keyword>
<sequence length="421" mass="47482">MSWTTAADLKAQLNRLWERGELLRPLVTDDVASASGFPLRLRLKGPGSADLADRFEAVRAWIAELTTIPRLRIEWRAVNHRVLGPQRLPETLWVDRLDDALALIGRRGDAARFTRCLEMTRSRQPALLEWLGQRPLQAIALADDWERLLAVVDWLSRHPRPGIYIRQVDIPGIHSKFIEAHRGVLSELLDLVLPAEAVAADRVGVGRFAARYGFLDKPNRVRFRLLDDAVRLLPSPARADVTLDAESFARLAIPIRRVFITENEVNFLAFPDATASLVVFGSGYGWDALARAEWLGACTLHYWGDIDTHGFAILDQLRGRFGQVASFLMDRATLMAHETFWGEEPDQVMHDLPRLTASERALFDDLRDNRIRKGLRLEQERIGFGWVETALADALLENSGRAVEGIDSIAAPIRRRSSSRL</sequence>
<name>F9U573_9GAMM</name>
<dbReference type="AlphaFoldDB" id="F9U573"/>
<evidence type="ECO:0000313" key="4">
    <source>
        <dbReference type="Proteomes" id="UP000005459"/>
    </source>
</evidence>
<evidence type="ECO:0000313" key="3">
    <source>
        <dbReference type="EMBL" id="EGV20296.1"/>
    </source>
</evidence>
<dbReference type="InterPro" id="IPR014544">
    <property type="entry name" value="UCP028408"/>
</dbReference>